<evidence type="ECO:0000259" key="2">
    <source>
        <dbReference type="Pfam" id="PF18962"/>
    </source>
</evidence>
<dbReference type="Proteomes" id="UP000181790">
    <property type="component" value="Unassembled WGS sequence"/>
</dbReference>
<feature type="signal peptide" evidence="1">
    <location>
        <begin position="1"/>
        <end position="27"/>
    </location>
</feature>
<dbReference type="AlphaFoldDB" id="A0A1S2VRH3"/>
<name>A0A1S2VRH3_9BACT</name>
<gene>
    <name evidence="3" type="ORF">BLX24_06465</name>
</gene>
<keyword evidence="1" id="KW-0732">Signal</keyword>
<comment type="caution">
    <text evidence="3">The sequence shown here is derived from an EMBL/GenBank/DDBJ whole genome shotgun (WGS) entry which is preliminary data.</text>
</comment>
<evidence type="ECO:0000313" key="3">
    <source>
        <dbReference type="EMBL" id="OIN60458.1"/>
    </source>
</evidence>
<dbReference type="EMBL" id="MORL01000002">
    <property type="protein sequence ID" value="OIN60458.1"/>
    <property type="molecule type" value="Genomic_DNA"/>
</dbReference>
<dbReference type="Pfam" id="PF18962">
    <property type="entry name" value="Por_Secre_tail"/>
    <property type="match status" value="1"/>
</dbReference>
<evidence type="ECO:0000256" key="1">
    <source>
        <dbReference type="SAM" id="SignalP"/>
    </source>
</evidence>
<sequence length="266" mass="30009">MKTTCISAQRFAMAFFLAAAATGLVQAQDKTEKSNEVTVKIIERSGDDVRQVDRTYKNLPADERDKVVERLVDSLKTTRKDGKKRQLTIVVEDNDGRESLRAKGGPGQNRLYFYKGRPGQAKGDAWVWDNDNWQHDFRRGVDSLNDKLSRLEFTFPKDFNEHIIRPFDAWSRGVDGKMKAPTIRGLDAFPNNPDKDQLNVRFNAPAKGDVTISVTNPKGKEVARKEVKDFTGEFVGQIDLGKQAKGVYFITVTQNEDGAVRRIVVD</sequence>
<proteinExistence type="predicted"/>
<feature type="chain" id="PRO_5010189603" description="Secretion system C-terminal sorting domain-containing protein" evidence="1">
    <location>
        <begin position="28"/>
        <end position="266"/>
    </location>
</feature>
<organism evidence="3 4">
    <name type="scientific">Arsenicibacter rosenii</name>
    <dbReference type="NCBI Taxonomy" id="1750698"/>
    <lineage>
        <taxon>Bacteria</taxon>
        <taxon>Pseudomonadati</taxon>
        <taxon>Bacteroidota</taxon>
        <taxon>Cytophagia</taxon>
        <taxon>Cytophagales</taxon>
        <taxon>Spirosomataceae</taxon>
        <taxon>Arsenicibacter</taxon>
    </lineage>
</organism>
<dbReference type="NCBIfam" id="TIGR04183">
    <property type="entry name" value="Por_Secre_tail"/>
    <property type="match status" value="1"/>
</dbReference>
<dbReference type="OrthoDB" id="963292at2"/>
<protein>
    <recommendedName>
        <fullName evidence="2">Secretion system C-terminal sorting domain-containing protein</fullName>
    </recommendedName>
</protein>
<feature type="domain" description="Secretion system C-terminal sorting" evidence="2">
    <location>
        <begin position="192"/>
        <end position="265"/>
    </location>
</feature>
<accession>A0A1S2VRH3</accession>
<evidence type="ECO:0000313" key="4">
    <source>
        <dbReference type="Proteomes" id="UP000181790"/>
    </source>
</evidence>
<dbReference type="InterPro" id="IPR026444">
    <property type="entry name" value="Secre_tail"/>
</dbReference>
<keyword evidence="4" id="KW-1185">Reference proteome</keyword>
<reference evidence="3 4" key="1">
    <citation type="submission" date="2016-10" db="EMBL/GenBank/DDBJ databases">
        <title>Arsenicibacter rosenii gen. nov., sp. nov., an efficient arsenic-methylating bacterium isolated from an arsenic-contaminated paddy soil.</title>
        <authorList>
            <person name="Huang K."/>
        </authorList>
    </citation>
    <scope>NUCLEOTIDE SEQUENCE [LARGE SCALE GENOMIC DNA]</scope>
    <source>
        <strain evidence="3 4">SM-1</strain>
    </source>
</reference>